<keyword evidence="7" id="KW-1185">Reference proteome</keyword>
<keyword evidence="3" id="KW-0238">DNA-binding</keyword>
<dbReference type="PROSITE" id="PS51898">
    <property type="entry name" value="TYR_RECOMBINASE"/>
    <property type="match status" value="1"/>
</dbReference>
<dbReference type="InterPro" id="IPR002104">
    <property type="entry name" value="Integrase_catalytic"/>
</dbReference>
<comment type="similarity">
    <text evidence="1">Belongs to the 'phage' integrase family.</text>
</comment>
<dbReference type="InterPro" id="IPR011010">
    <property type="entry name" value="DNA_brk_join_enz"/>
</dbReference>
<dbReference type="InterPro" id="IPR010998">
    <property type="entry name" value="Integrase_recombinase_N"/>
</dbReference>
<proteinExistence type="inferred from homology"/>
<evidence type="ECO:0000256" key="1">
    <source>
        <dbReference type="ARBA" id="ARBA00008857"/>
    </source>
</evidence>
<keyword evidence="4" id="KW-0233">DNA recombination</keyword>
<accession>A0ABM9D3X2</accession>
<dbReference type="InterPro" id="IPR013762">
    <property type="entry name" value="Integrase-like_cat_sf"/>
</dbReference>
<evidence type="ECO:0000256" key="2">
    <source>
        <dbReference type="ARBA" id="ARBA00022908"/>
    </source>
</evidence>
<dbReference type="PANTHER" id="PTHR30629:SF2">
    <property type="entry name" value="PROPHAGE INTEGRASE INTS-RELATED"/>
    <property type="match status" value="1"/>
</dbReference>
<organism evidence="6 7">
    <name type="scientific">Convivina praedatoris</name>
    <dbReference type="NCBI Taxonomy" id="2880963"/>
    <lineage>
        <taxon>Bacteria</taxon>
        <taxon>Bacillati</taxon>
        <taxon>Bacillota</taxon>
        <taxon>Bacilli</taxon>
        <taxon>Lactobacillales</taxon>
        <taxon>Lactobacillaceae</taxon>
        <taxon>Convivina</taxon>
    </lineage>
</organism>
<evidence type="ECO:0000259" key="5">
    <source>
        <dbReference type="PROSITE" id="PS51898"/>
    </source>
</evidence>
<feature type="domain" description="Tyr recombinase" evidence="5">
    <location>
        <begin position="172"/>
        <end position="368"/>
    </location>
</feature>
<protein>
    <submittedName>
        <fullName evidence="6">Tyrosine recombinase XerC</fullName>
    </submittedName>
</protein>
<dbReference type="Gene3D" id="1.10.443.10">
    <property type="entry name" value="Intergrase catalytic core"/>
    <property type="match status" value="1"/>
</dbReference>
<reference evidence="6" key="1">
    <citation type="submission" date="2022-03" db="EMBL/GenBank/DDBJ databases">
        <authorList>
            <person name="Hettiarachchi G."/>
        </authorList>
    </citation>
    <scope>NUCLEOTIDE SEQUENCE</scope>
    <source>
        <strain evidence="6">LMG 32447</strain>
    </source>
</reference>
<dbReference type="Proteomes" id="UP000838102">
    <property type="component" value="Unassembled WGS sequence"/>
</dbReference>
<dbReference type="CDD" id="cd01189">
    <property type="entry name" value="INT_ICEBs1_C_like"/>
    <property type="match status" value="1"/>
</dbReference>
<evidence type="ECO:0000313" key="6">
    <source>
        <dbReference type="EMBL" id="CAH1856138.1"/>
    </source>
</evidence>
<dbReference type="EMBL" id="CAKOEU010000006">
    <property type="protein sequence ID" value="CAH1856138.1"/>
    <property type="molecule type" value="Genomic_DNA"/>
</dbReference>
<dbReference type="Pfam" id="PF00589">
    <property type="entry name" value="Phage_integrase"/>
    <property type="match status" value="1"/>
</dbReference>
<gene>
    <name evidence="6" type="primary">xerC_5</name>
    <name evidence="6" type="ORF">LMG032447_01237</name>
</gene>
<evidence type="ECO:0000256" key="3">
    <source>
        <dbReference type="ARBA" id="ARBA00023125"/>
    </source>
</evidence>
<comment type="caution">
    <text evidence="6">The sequence shown here is derived from an EMBL/GenBank/DDBJ whole genome shotgun (WGS) entry which is preliminary data.</text>
</comment>
<dbReference type="SUPFAM" id="SSF56349">
    <property type="entry name" value="DNA breaking-rejoining enzymes"/>
    <property type="match status" value="1"/>
</dbReference>
<dbReference type="InterPro" id="IPR050808">
    <property type="entry name" value="Phage_Integrase"/>
</dbReference>
<evidence type="ECO:0000313" key="7">
    <source>
        <dbReference type="Proteomes" id="UP000838102"/>
    </source>
</evidence>
<keyword evidence="2" id="KW-0229">DNA integration</keyword>
<dbReference type="Pfam" id="PF14659">
    <property type="entry name" value="Phage_int_SAM_3"/>
    <property type="match status" value="1"/>
</dbReference>
<dbReference type="PANTHER" id="PTHR30629">
    <property type="entry name" value="PROPHAGE INTEGRASE"/>
    <property type="match status" value="1"/>
</dbReference>
<dbReference type="Gene3D" id="1.10.150.130">
    <property type="match status" value="1"/>
</dbReference>
<dbReference type="RefSeq" id="WP_248706601.1">
    <property type="nucleotide sequence ID" value="NZ_CAKOEU010000006.1"/>
</dbReference>
<evidence type="ECO:0000256" key="4">
    <source>
        <dbReference type="ARBA" id="ARBA00023172"/>
    </source>
</evidence>
<sequence length="375" mass="43380">MYVREIETKKGKVWEIQGYLGRQPDNTPAKAKKRGFSSKRSALTWFNNEKVLFEAGQSKYNKKELPDVLTIRQLYEMWLDTYQHTVEESTLNKAINVFEVHILPVWGDVMANDVKPLALQQYVNTLQGKLLRYRKVLGYFRRLIKMAVKMDMIAVDPFTKVDLPNERRNPKRVKQFMDVDEFKAFIEVLDSQYSKINQQAYTLLRLAAFTGMRTEELLALQWQHIDFEHNYIHIEQALGRGLKGGTYIKAPKSRTSQRTLKIDNEMMRVLARWFESSIYNSPTDYVFNHDGKALQVLRPNKWLHAVSAKYQVANGLSMHKLRHTWATLALDRGATIKQVQTYLGHADASITLNVYSDITKQASDETGSLLAGLIE</sequence>
<dbReference type="InterPro" id="IPR004107">
    <property type="entry name" value="Integrase_SAM-like_N"/>
</dbReference>
<name>A0ABM9D3X2_9LACO</name>